<dbReference type="Proteomes" id="UP000183832">
    <property type="component" value="Unassembled WGS sequence"/>
</dbReference>
<gene>
    <name evidence="1" type="ORF">CLUMA_CG016723</name>
</gene>
<evidence type="ECO:0000313" key="1">
    <source>
        <dbReference type="EMBL" id="CRL02991.1"/>
    </source>
</evidence>
<protein>
    <submittedName>
        <fullName evidence="1">CLUMA_CG016723, isoform A</fullName>
    </submittedName>
</protein>
<reference evidence="1 2" key="1">
    <citation type="submission" date="2015-04" db="EMBL/GenBank/DDBJ databases">
        <authorList>
            <person name="Syromyatnikov M.Y."/>
            <person name="Popov V.N."/>
        </authorList>
    </citation>
    <scope>NUCLEOTIDE SEQUENCE [LARGE SCALE GENOMIC DNA]</scope>
</reference>
<evidence type="ECO:0000313" key="2">
    <source>
        <dbReference type="Proteomes" id="UP000183832"/>
    </source>
</evidence>
<proteinExistence type="predicted"/>
<dbReference type="EMBL" id="CVRI01000059">
    <property type="protein sequence ID" value="CRL02991.1"/>
    <property type="molecule type" value="Genomic_DNA"/>
</dbReference>
<name>A0A1J1IRZ5_9DIPT</name>
<sequence>MCTVTCTREELVSHTLGLYRNEMFPSLTPCFSSFENNENNYLEVQGFSTITLINPDYDSIEKSCYMLRF</sequence>
<organism evidence="1 2">
    <name type="scientific">Clunio marinus</name>
    <dbReference type="NCBI Taxonomy" id="568069"/>
    <lineage>
        <taxon>Eukaryota</taxon>
        <taxon>Metazoa</taxon>
        <taxon>Ecdysozoa</taxon>
        <taxon>Arthropoda</taxon>
        <taxon>Hexapoda</taxon>
        <taxon>Insecta</taxon>
        <taxon>Pterygota</taxon>
        <taxon>Neoptera</taxon>
        <taxon>Endopterygota</taxon>
        <taxon>Diptera</taxon>
        <taxon>Nematocera</taxon>
        <taxon>Chironomoidea</taxon>
        <taxon>Chironomidae</taxon>
        <taxon>Clunio</taxon>
    </lineage>
</organism>
<dbReference type="AlphaFoldDB" id="A0A1J1IRZ5"/>
<keyword evidence="2" id="KW-1185">Reference proteome</keyword>
<accession>A0A1J1IRZ5</accession>